<reference evidence="4 5" key="1">
    <citation type="submission" date="2018-05" db="EMBL/GenBank/DDBJ databases">
        <title>Genetic diversity of glacier-inhabiting Cryobacterium bacteria in China and description of Cryobacterium mengkeensis sp. nov. and Arthrobacter glacialis sp. nov.</title>
        <authorList>
            <person name="Liu Q."/>
            <person name="Xin Y.-H."/>
        </authorList>
    </citation>
    <scope>NUCLEOTIDE SEQUENCE [LARGE SCALE GENOMIC DNA]</scope>
    <source>
        <strain evidence="4 5">LI2</strain>
    </source>
</reference>
<dbReference type="PANTHER" id="PTHR42942:SF1">
    <property type="entry name" value="ALKYLTRANSFERASE-LIKE PROTEIN 1"/>
    <property type="match status" value="1"/>
</dbReference>
<organism evidence="4 5">
    <name type="scientific">Arthrobacter livingstonensis</name>
    <dbReference type="NCBI Taxonomy" id="670078"/>
    <lineage>
        <taxon>Bacteria</taxon>
        <taxon>Bacillati</taxon>
        <taxon>Actinomycetota</taxon>
        <taxon>Actinomycetes</taxon>
        <taxon>Micrococcales</taxon>
        <taxon>Micrococcaceae</taxon>
        <taxon>Arthrobacter</taxon>
    </lineage>
</organism>
<protein>
    <submittedName>
        <fullName evidence="4">Cysteine methyltransferase</fullName>
    </submittedName>
</protein>
<keyword evidence="4" id="KW-0808">Transferase</keyword>
<dbReference type="AlphaFoldDB" id="A0A2V5LH59"/>
<dbReference type="Proteomes" id="UP000247832">
    <property type="component" value="Unassembled WGS sequence"/>
</dbReference>
<gene>
    <name evidence="4" type="ORF">CVV68_02740</name>
</gene>
<dbReference type="CDD" id="cd06445">
    <property type="entry name" value="ATase"/>
    <property type="match status" value="1"/>
</dbReference>
<dbReference type="InterPro" id="IPR052520">
    <property type="entry name" value="ATL_DNA_repair"/>
</dbReference>
<dbReference type="PANTHER" id="PTHR42942">
    <property type="entry name" value="6-O-METHYLGUANINE DNA METHYLTRANSFERASE"/>
    <property type="match status" value="1"/>
</dbReference>
<dbReference type="RefSeq" id="WP_110499475.1">
    <property type="nucleotide sequence ID" value="NZ_QJVD01000002.1"/>
</dbReference>
<keyword evidence="4" id="KW-0489">Methyltransferase</keyword>
<evidence type="ECO:0000313" key="5">
    <source>
        <dbReference type="Proteomes" id="UP000247832"/>
    </source>
</evidence>
<keyword evidence="5" id="KW-1185">Reference proteome</keyword>
<dbReference type="Gene3D" id="1.10.10.10">
    <property type="entry name" value="Winged helix-like DNA-binding domain superfamily/Winged helix DNA-binding domain"/>
    <property type="match status" value="1"/>
</dbReference>
<name>A0A2V5LH59_9MICC</name>
<evidence type="ECO:0000259" key="3">
    <source>
        <dbReference type="Pfam" id="PF01035"/>
    </source>
</evidence>
<dbReference type="InterPro" id="IPR036388">
    <property type="entry name" value="WH-like_DNA-bd_sf"/>
</dbReference>
<comment type="caution">
    <text evidence="4">The sequence shown here is derived from an EMBL/GenBank/DDBJ whole genome shotgun (WGS) entry which is preliminary data.</text>
</comment>
<feature type="domain" description="Methylated-DNA-[protein]-cysteine S-methyltransferase DNA binding" evidence="3">
    <location>
        <begin position="7"/>
        <end position="61"/>
    </location>
</feature>
<evidence type="ECO:0000256" key="2">
    <source>
        <dbReference type="SAM" id="MobiDB-lite"/>
    </source>
</evidence>
<dbReference type="Pfam" id="PF01035">
    <property type="entry name" value="DNA_binding_1"/>
    <property type="match status" value="1"/>
</dbReference>
<dbReference type="InterPro" id="IPR036217">
    <property type="entry name" value="MethylDNA_cys_MeTrfase_DNAb"/>
</dbReference>
<dbReference type="GO" id="GO:0008168">
    <property type="term" value="F:methyltransferase activity"/>
    <property type="evidence" value="ECO:0007669"/>
    <property type="project" value="UniProtKB-KW"/>
</dbReference>
<sequence length="146" mass="15550">MRAEYVEAVLDVVELIPAGRVLSYGDIAALLESGGPRQVGAVMSHHGSAVTWWRVIRAGGQPPLCHDAGALVHYREEETGLRGETGGEHPSWRVDMAAARWNPTEADFDLVDAIAARLHTAEEPPSDTAADVPAHEMSEPHGGLGA</sequence>
<dbReference type="GO" id="GO:0006281">
    <property type="term" value="P:DNA repair"/>
    <property type="evidence" value="ECO:0007669"/>
    <property type="project" value="InterPro"/>
</dbReference>
<evidence type="ECO:0000313" key="4">
    <source>
        <dbReference type="EMBL" id="PYI69333.1"/>
    </source>
</evidence>
<evidence type="ECO:0000256" key="1">
    <source>
        <dbReference type="ARBA" id="ARBA00022763"/>
    </source>
</evidence>
<dbReference type="GO" id="GO:0032259">
    <property type="term" value="P:methylation"/>
    <property type="evidence" value="ECO:0007669"/>
    <property type="project" value="UniProtKB-KW"/>
</dbReference>
<accession>A0A2V5LH59</accession>
<dbReference type="EMBL" id="QJVD01000002">
    <property type="protein sequence ID" value="PYI69333.1"/>
    <property type="molecule type" value="Genomic_DNA"/>
</dbReference>
<dbReference type="InterPro" id="IPR014048">
    <property type="entry name" value="MethylDNA_cys_MeTrfase_DNA-bd"/>
</dbReference>
<proteinExistence type="predicted"/>
<feature type="region of interest" description="Disordered" evidence="2">
    <location>
        <begin position="122"/>
        <end position="146"/>
    </location>
</feature>
<keyword evidence="1" id="KW-0227">DNA damage</keyword>
<dbReference type="OrthoDB" id="9132167at2"/>
<dbReference type="SUPFAM" id="SSF46767">
    <property type="entry name" value="Methylated DNA-protein cysteine methyltransferase, C-terminal domain"/>
    <property type="match status" value="1"/>
</dbReference>